<dbReference type="OrthoDB" id="3639601at2759"/>
<sequence length="360" mass="39833">MATTTPSATSRVLAVAELLENILLHLRPTTTKSIDNGSNSLNVDFSASANSLKGNTNWADGLEDLFVAQRVCRGWKEVIQGSVNIRRAMLLEYTDPSDNVDHKASGIAYLIDPNTAALRLHPAIPCHAKFTTTTTQQGESRTVIEIHIKEHIKKGPLYSPSNPKTDFIGCESTGSPCKEPRQSLTMATFRKKRAYHLSTTMSWRRMKALATPEKLQIVVQISAGTHVPYKSTIVLARGALLGQVYDALETILSRSKDVHTFRSRLTWHTTDSLQWAAEAWCGGGVEEDEEVAEGLRLVEKHGRLVNCGAALGECVFCAAVAVLETGDEAWVWERFVAEADPRRLPREEPVVYYNDSDKEN</sequence>
<dbReference type="AlphaFoldDB" id="A0A8H6R4B7"/>
<organism evidence="1 2">
    <name type="scientific">Pseudocercospora fuligena</name>
    <dbReference type="NCBI Taxonomy" id="685502"/>
    <lineage>
        <taxon>Eukaryota</taxon>
        <taxon>Fungi</taxon>
        <taxon>Dikarya</taxon>
        <taxon>Ascomycota</taxon>
        <taxon>Pezizomycotina</taxon>
        <taxon>Dothideomycetes</taxon>
        <taxon>Dothideomycetidae</taxon>
        <taxon>Mycosphaerellales</taxon>
        <taxon>Mycosphaerellaceae</taxon>
        <taxon>Pseudocercospora</taxon>
    </lineage>
</organism>
<comment type="caution">
    <text evidence="1">The sequence shown here is derived from an EMBL/GenBank/DDBJ whole genome shotgun (WGS) entry which is preliminary data.</text>
</comment>
<evidence type="ECO:0008006" key="3">
    <source>
        <dbReference type="Google" id="ProtNLM"/>
    </source>
</evidence>
<name>A0A8H6R4B7_9PEZI</name>
<dbReference type="EMBL" id="JABCIY010000313">
    <property type="protein sequence ID" value="KAF7185671.1"/>
    <property type="molecule type" value="Genomic_DNA"/>
</dbReference>
<accession>A0A8H6R4B7</accession>
<evidence type="ECO:0000313" key="2">
    <source>
        <dbReference type="Proteomes" id="UP000660729"/>
    </source>
</evidence>
<proteinExistence type="predicted"/>
<reference evidence="1" key="1">
    <citation type="submission" date="2020-04" db="EMBL/GenBank/DDBJ databases">
        <title>Draft genome resource of the tomato pathogen Pseudocercospora fuligena.</title>
        <authorList>
            <person name="Zaccaron A."/>
        </authorList>
    </citation>
    <scope>NUCLEOTIDE SEQUENCE</scope>
    <source>
        <strain evidence="1">PF001</strain>
    </source>
</reference>
<dbReference type="Proteomes" id="UP000660729">
    <property type="component" value="Unassembled WGS sequence"/>
</dbReference>
<gene>
    <name evidence="1" type="ORF">HII31_13012</name>
</gene>
<evidence type="ECO:0000313" key="1">
    <source>
        <dbReference type="EMBL" id="KAF7185671.1"/>
    </source>
</evidence>
<keyword evidence="2" id="KW-1185">Reference proteome</keyword>
<protein>
    <recommendedName>
        <fullName evidence="3">F-box domain-containing protein</fullName>
    </recommendedName>
</protein>